<keyword evidence="1" id="KW-0732">Signal</keyword>
<dbReference type="Proteomes" id="UP000030960">
    <property type="component" value="Unassembled WGS sequence"/>
</dbReference>
<evidence type="ECO:0000259" key="2">
    <source>
        <dbReference type="Pfam" id="PF13778"/>
    </source>
</evidence>
<feature type="domain" description="DUF4174" evidence="2">
    <location>
        <begin position="69"/>
        <end position="170"/>
    </location>
</feature>
<dbReference type="GO" id="GO:0004493">
    <property type="term" value="F:methylmalonyl-CoA epimerase activity"/>
    <property type="evidence" value="ECO:0007669"/>
    <property type="project" value="UniProtKB-EC"/>
</dbReference>
<accession>A0A0B3RV68</accession>
<proteinExistence type="predicted"/>
<evidence type="ECO:0000313" key="3">
    <source>
        <dbReference type="EMBL" id="KHQ51982.1"/>
    </source>
</evidence>
<gene>
    <name evidence="3" type="ORF">OA50_03621</name>
</gene>
<dbReference type="AlphaFoldDB" id="A0A0B3RV68"/>
<dbReference type="EC" id="5.1.99.1" evidence="3"/>
<dbReference type="PATRIC" id="fig|1515334.3.peg.3639"/>
<protein>
    <submittedName>
        <fullName evidence="3">Methylmalonyl-CoA epimerase</fullName>
        <ecNumber evidence="3">5.1.99.1</ecNumber>
    </submittedName>
</protein>
<keyword evidence="3" id="KW-0413">Isomerase</keyword>
<organism evidence="3 4">
    <name type="scientific">Mameliella alba</name>
    <dbReference type="NCBI Taxonomy" id="561184"/>
    <lineage>
        <taxon>Bacteria</taxon>
        <taxon>Pseudomonadati</taxon>
        <taxon>Pseudomonadota</taxon>
        <taxon>Alphaproteobacteria</taxon>
        <taxon>Rhodobacterales</taxon>
        <taxon>Roseobacteraceae</taxon>
        <taxon>Mameliella</taxon>
    </lineage>
</organism>
<dbReference type="EMBL" id="JSUQ01000014">
    <property type="protein sequence ID" value="KHQ51982.1"/>
    <property type="molecule type" value="Genomic_DNA"/>
</dbReference>
<evidence type="ECO:0000313" key="4">
    <source>
        <dbReference type="Proteomes" id="UP000030960"/>
    </source>
</evidence>
<dbReference type="STRING" id="561184.SAMN05216376_104207"/>
<reference evidence="3 4" key="1">
    <citation type="submission" date="2014-10" db="EMBL/GenBank/DDBJ databases">
        <title>Genome sequence of Ponticoccus sp. strain UMTAT08 isolated from clonal culture of toxic dinoflagellate Alexandrium tamiyavanichii.</title>
        <authorList>
            <person name="Gan H.Y."/>
            <person name="Muhd D.-D."/>
            <person name="Mohd Noor M.E."/>
            <person name="Yeong Y.S."/>
            <person name="Usup G."/>
        </authorList>
    </citation>
    <scope>NUCLEOTIDE SEQUENCE [LARGE SCALE GENOMIC DNA]</scope>
    <source>
        <strain evidence="3 4">UMTAT08</strain>
    </source>
</reference>
<dbReference type="InterPro" id="IPR025232">
    <property type="entry name" value="DUF4174"/>
</dbReference>
<evidence type="ECO:0000256" key="1">
    <source>
        <dbReference type="ARBA" id="ARBA00022729"/>
    </source>
</evidence>
<comment type="caution">
    <text evidence="3">The sequence shown here is derived from an EMBL/GenBank/DDBJ whole genome shotgun (WGS) entry which is preliminary data.</text>
</comment>
<dbReference type="Pfam" id="PF13778">
    <property type="entry name" value="DUF4174"/>
    <property type="match status" value="1"/>
</dbReference>
<name>A0A0B3RV68_9RHOB</name>
<sequence>MPLKVKFFRALARESCAARRSALISFDMHGLTRLIAAALMGAFASTSAAQGAETTDDFEMIRPAAETSLEDWLWIKRPVVVFADSPADPRYVEQINLITERLDALEERDVVVITDTDPGARSSVRQKLRPRGFMLAILAKDGSIVARKPGPWSVREISRSIDKLPLRQQEARDR</sequence>
<keyword evidence="4" id="KW-1185">Reference proteome</keyword>